<dbReference type="EMBL" id="LT962688">
    <property type="protein sequence ID" value="SOR28252.1"/>
    <property type="molecule type" value="Genomic_DNA"/>
</dbReference>
<dbReference type="Pfam" id="PF02601">
    <property type="entry name" value="Exonuc_VII_L"/>
    <property type="match status" value="1"/>
</dbReference>
<dbReference type="AlphaFoldDB" id="A0A2N9ALV6"/>
<accession>A0A2N9ALV6</accession>
<feature type="compositionally biased region" description="Low complexity" evidence="1">
    <location>
        <begin position="7"/>
        <end position="34"/>
    </location>
</feature>
<feature type="region of interest" description="Disordered" evidence="1">
    <location>
        <begin position="1"/>
        <end position="44"/>
    </location>
</feature>
<feature type="region of interest" description="Disordered" evidence="1">
    <location>
        <begin position="86"/>
        <end position="193"/>
    </location>
</feature>
<organism evidence="3 4">
    <name type="scientific">Methylorubrum extorquens</name>
    <name type="common">Methylobacterium dichloromethanicum</name>
    <name type="synonym">Methylobacterium extorquens</name>
    <dbReference type="NCBI Taxonomy" id="408"/>
    <lineage>
        <taxon>Bacteria</taxon>
        <taxon>Pseudomonadati</taxon>
        <taxon>Pseudomonadota</taxon>
        <taxon>Alphaproteobacteria</taxon>
        <taxon>Hyphomicrobiales</taxon>
        <taxon>Methylobacteriaceae</taxon>
        <taxon>Methylorubrum</taxon>
    </lineage>
</organism>
<evidence type="ECO:0000259" key="2">
    <source>
        <dbReference type="Pfam" id="PF02601"/>
    </source>
</evidence>
<dbReference type="GO" id="GO:0008855">
    <property type="term" value="F:exodeoxyribonuclease VII activity"/>
    <property type="evidence" value="ECO:0007669"/>
    <property type="project" value="InterPro"/>
</dbReference>
<proteinExistence type="predicted"/>
<feature type="domain" description="Exonuclease VII large subunit C-terminal" evidence="2">
    <location>
        <begin position="38"/>
        <end position="91"/>
    </location>
</feature>
<reference evidence="4" key="1">
    <citation type="submission" date="2017-10" db="EMBL/GenBank/DDBJ databases">
        <authorList>
            <person name="Regsiter A."/>
            <person name="William W."/>
        </authorList>
    </citation>
    <scope>NUCLEOTIDE SEQUENCE [LARGE SCALE GENOMIC DNA]</scope>
</reference>
<dbReference type="PANTHER" id="PTHR30008">
    <property type="entry name" value="EXODEOXYRIBONUCLEASE 7 LARGE SUBUNIT"/>
    <property type="match status" value="1"/>
</dbReference>
<dbReference type="InterPro" id="IPR020579">
    <property type="entry name" value="Exonuc_VII_lsu_C"/>
</dbReference>
<name>A0A2N9ALV6_METEX</name>
<feature type="compositionally biased region" description="Basic and acidic residues" evidence="1">
    <location>
        <begin position="147"/>
        <end position="180"/>
    </location>
</feature>
<evidence type="ECO:0000313" key="3">
    <source>
        <dbReference type="EMBL" id="SOR28252.1"/>
    </source>
</evidence>
<dbReference type="PANTHER" id="PTHR30008:SF0">
    <property type="entry name" value="EXODEOXYRIBONUCLEASE 7 LARGE SUBUNIT"/>
    <property type="match status" value="1"/>
</dbReference>
<sequence>MPENPRTRSSSTRWSPPASAPGWRCWRSASASSRPRGLFETDRKRPIPFLPRVIGVVTSPTGAVIRDILHRLEDRFPRPVLVWPVRVQGEGGGGGRNRRGDPGLQRPVARWPDSAAGRADRRPRRRLDRGSLGLQRGGGGARRRRVRDPADLGGRPRDRYDADRFCLRPPRPDADERGRDGGAGAGRTQRPGP</sequence>
<dbReference type="InterPro" id="IPR003753">
    <property type="entry name" value="Exonuc_VII_L"/>
</dbReference>
<dbReference type="GO" id="GO:0009318">
    <property type="term" value="C:exodeoxyribonuclease VII complex"/>
    <property type="evidence" value="ECO:0007669"/>
    <property type="project" value="InterPro"/>
</dbReference>
<evidence type="ECO:0000256" key="1">
    <source>
        <dbReference type="SAM" id="MobiDB-lite"/>
    </source>
</evidence>
<gene>
    <name evidence="3" type="ORF">TK0001_1650</name>
</gene>
<dbReference type="Proteomes" id="UP000233769">
    <property type="component" value="Chromosome tk0001"/>
</dbReference>
<protein>
    <recommendedName>
        <fullName evidence="2">Exonuclease VII large subunit C-terminal domain-containing protein</fullName>
    </recommendedName>
</protein>
<evidence type="ECO:0000313" key="4">
    <source>
        <dbReference type="Proteomes" id="UP000233769"/>
    </source>
</evidence>
<dbReference type="GO" id="GO:0006308">
    <property type="term" value="P:DNA catabolic process"/>
    <property type="evidence" value="ECO:0007669"/>
    <property type="project" value="InterPro"/>
</dbReference>